<comment type="subcellular location">
    <subcellularLocation>
        <location evidence="1">Cell membrane</location>
        <topology evidence="1">Multi-pass membrane protein</topology>
    </subcellularLocation>
</comment>
<dbReference type="InterPro" id="IPR027463">
    <property type="entry name" value="AcrB_DN_DC_subdom"/>
</dbReference>
<dbReference type="SUPFAM" id="SSF82866">
    <property type="entry name" value="Multidrug efflux transporter AcrB transmembrane domain"/>
    <property type="match status" value="2"/>
</dbReference>
<dbReference type="GO" id="GO:0008324">
    <property type="term" value="F:monoatomic cation transmembrane transporter activity"/>
    <property type="evidence" value="ECO:0007669"/>
    <property type="project" value="InterPro"/>
</dbReference>
<dbReference type="PANTHER" id="PTHR32063:SF24">
    <property type="entry name" value="CATION EFFLUX SYSTEM (ACRB_ACRD_ACRF FAMILY)"/>
    <property type="match status" value="1"/>
</dbReference>
<dbReference type="AlphaFoldDB" id="A0A1U9NN06"/>
<evidence type="ECO:0000256" key="1">
    <source>
        <dbReference type="ARBA" id="ARBA00004651"/>
    </source>
</evidence>
<feature type="transmembrane region" description="Helical" evidence="8">
    <location>
        <begin position="12"/>
        <end position="31"/>
    </location>
</feature>
<keyword evidence="7 8" id="KW-0472">Membrane</keyword>
<dbReference type="KEGG" id="alus:STSP2_02311"/>
<reference evidence="10" key="1">
    <citation type="submission" date="2017-02" db="EMBL/GenBank/DDBJ databases">
        <title>Comparative genomics and description of representatives of a novel lineage of planctomycetes thriving in anoxic sediments.</title>
        <authorList>
            <person name="Spring S."/>
            <person name="Bunk B."/>
            <person name="Sproer C."/>
        </authorList>
    </citation>
    <scope>NUCLEOTIDE SEQUENCE [LARGE SCALE GENOMIC DNA]</scope>
    <source>
        <strain evidence="10">ST-NAGAB-D1</strain>
    </source>
</reference>
<evidence type="ECO:0000256" key="8">
    <source>
        <dbReference type="SAM" id="Phobius"/>
    </source>
</evidence>
<feature type="transmembrane region" description="Helical" evidence="8">
    <location>
        <begin position="449"/>
        <end position="466"/>
    </location>
</feature>
<feature type="transmembrane region" description="Helical" evidence="8">
    <location>
        <begin position="922"/>
        <end position="947"/>
    </location>
</feature>
<accession>A0A1U9NN06</accession>
<dbReference type="PANTHER" id="PTHR32063">
    <property type="match status" value="1"/>
</dbReference>
<dbReference type="GO" id="GO:0005886">
    <property type="term" value="C:plasma membrane"/>
    <property type="evidence" value="ECO:0007669"/>
    <property type="project" value="UniProtKB-SubCell"/>
</dbReference>
<dbReference type="Proteomes" id="UP000189674">
    <property type="component" value="Chromosome"/>
</dbReference>
<evidence type="ECO:0000256" key="5">
    <source>
        <dbReference type="ARBA" id="ARBA00022692"/>
    </source>
</evidence>
<keyword evidence="3" id="KW-0813">Transport</keyword>
<dbReference type="Gene3D" id="3.30.70.1320">
    <property type="entry name" value="Multidrug efflux transporter AcrB pore domain like"/>
    <property type="match status" value="1"/>
</dbReference>
<keyword evidence="5 8" id="KW-0812">Transmembrane</keyword>
<evidence type="ECO:0000256" key="4">
    <source>
        <dbReference type="ARBA" id="ARBA00022475"/>
    </source>
</evidence>
<gene>
    <name evidence="9" type="primary">czcA</name>
    <name evidence="9" type="ORF">STSP2_02311</name>
</gene>
<evidence type="ECO:0000256" key="6">
    <source>
        <dbReference type="ARBA" id="ARBA00022989"/>
    </source>
</evidence>
<feature type="transmembrane region" description="Helical" evidence="8">
    <location>
        <begin position="896"/>
        <end position="916"/>
    </location>
</feature>
<feature type="transmembrane region" description="Helical" evidence="8">
    <location>
        <begin position="395"/>
        <end position="416"/>
    </location>
</feature>
<evidence type="ECO:0000313" key="10">
    <source>
        <dbReference type="Proteomes" id="UP000189674"/>
    </source>
</evidence>
<dbReference type="Pfam" id="PF00873">
    <property type="entry name" value="ACR_tran"/>
    <property type="match status" value="1"/>
</dbReference>
<feature type="transmembrane region" description="Helical" evidence="8">
    <location>
        <begin position="369"/>
        <end position="389"/>
    </location>
</feature>
<evidence type="ECO:0000256" key="3">
    <source>
        <dbReference type="ARBA" id="ARBA00022448"/>
    </source>
</evidence>
<dbReference type="NCBIfam" id="TIGR00914">
    <property type="entry name" value="2A0601"/>
    <property type="match status" value="1"/>
</dbReference>
<evidence type="ECO:0000313" key="9">
    <source>
        <dbReference type="EMBL" id="AQT69124.1"/>
    </source>
</evidence>
<feature type="transmembrane region" description="Helical" evidence="8">
    <location>
        <begin position="968"/>
        <end position="987"/>
    </location>
</feature>
<feature type="transmembrane region" description="Helical" evidence="8">
    <location>
        <begin position="525"/>
        <end position="551"/>
    </location>
</feature>
<dbReference type="GO" id="GO:0042910">
    <property type="term" value="F:xenobiotic transmembrane transporter activity"/>
    <property type="evidence" value="ECO:0007669"/>
    <property type="project" value="TreeGrafter"/>
</dbReference>
<dbReference type="RefSeq" id="WP_146662664.1">
    <property type="nucleotide sequence ID" value="NZ_CP019791.1"/>
</dbReference>
<protein>
    <submittedName>
        <fullName evidence="9">Cation efflux system protein CzcA</fullName>
    </submittedName>
</protein>
<dbReference type="Gene3D" id="3.30.2090.10">
    <property type="entry name" value="Multidrug efflux transporter AcrB TolC docking domain, DN and DC subdomains"/>
    <property type="match status" value="2"/>
</dbReference>
<feature type="transmembrane region" description="Helical" evidence="8">
    <location>
        <begin position="870"/>
        <end position="889"/>
    </location>
</feature>
<keyword evidence="10" id="KW-1185">Reference proteome</keyword>
<comment type="similarity">
    <text evidence="2">Belongs to the resistance-nodulation-cell division (RND) (TC 2.A.6) family.</text>
</comment>
<dbReference type="SUPFAM" id="SSF82693">
    <property type="entry name" value="Multidrug efflux transporter AcrB pore domain, PN1, PN2, PC1 and PC2 subdomains"/>
    <property type="match status" value="3"/>
</dbReference>
<dbReference type="InterPro" id="IPR001036">
    <property type="entry name" value="Acrflvin-R"/>
</dbReference>
<keyword evidence="6 8" id="KW-1133">Transmembrane helix</keyword>
<name>A0A1U9NN06_9BACT</name>
<keyword evidence="4" id="KW-1003">Cell membrane</keyword>
<feature type="transmembrane region" description="Helical" evidence="8">
    <location>
        <begin position="478"/>
        <end position="504"/>
    </location>
</feature>
<organism evidence="9 10">
    <name type="scientific">Anaerohalosphaera lusitana</name>
    <dbReference type="NCBI Taxonomy" id="1936003"/>
    <lineage>
        <taxon>Bacteria</taxon>
        <taxon>Pseudomonadati</taxon>
        <taxon>Planctomycetota</taxon>
        <taxon>Phycisphaerae</taxon>
        <taxon>Sedimentisphaerales</taxon>
        <taxon>Anaerohalosphaeraceae</taxon>
        <taxon>Anaerohalosphaera</taxon>
    </lineage>
</organism>
<dbReference type="Gene3D" id="3.30.70.1440">
    <property type="entry name" value="Multidrug efflux transporter AcrB pore domain"/>
    <property type="match status" value="1"/>
</dbReference>
<evidence type="ECO:0000256" key="2">
    <source>
        <dbReference type="ARBA" id="ARBA00010942"/>
    </source>
</evidence>
<dbReference type="EMBL" id="CP019791">
    <property type="protein sequence ID" value="AQT69124.1"/>
    <property type="molecule type" value="Genomic_DNA"/>
</dbReference>
<dbReference type="Gene3D" id="3.30.70.1430">
    <property type="entry name" value="Multidrug efflux transporter AcrB pore domain"/>
    <property type="match status" value="2"/>
</dbReference>
<proteinExistence type="inferred from homology"/>
<evidence type="ECO:0000256" key="7">
    <source>
        <dbReference type="ARBA" id="ARBA00023136"/>
    </source>
</evidence>
<feature type="transmembrane region" description="Helical" evidence="8">
    <location>
        <begin position="999"/>
        <end position="1025"/>
    </location>
</feature>
<dbReference type="STRING" id="1936003.STSP2_02311"/>
<sequence length="1034" mass="114230">MHHKIVRFSLHYRFFIVLAIIGIAALGIYHYKKLPVDAFPDISPVMVPVFAEAHGMAPEEVERLITFPIESAMNGLPDVKQIKSTSAFGMAVIYVYFEDDTDIYFARQIVSERLNEALSQLPEMHEPPTLGPISTGLGQVFIYYLAMDEDTDTEGKDPSTYLRELNDWVVKYQLQTVPGVTDILSIGGHVLQYQIRVDPHALNKFDVGLEDIVAAVNKNNENAGGQFLVLGNEEYLVRGIGLVQDLEHIRNIHVKVTDGTPVKVEDVANVQYGKEIRRGVVSRNGRQEVVSGIVMKLYGTNTSNVIDRLYEKIPEVQDALPDGVELVPYYEQADLVDQATWTVKKALLQGAVLVIAVLFIFLGNLRSAFIVSLALPLCAFISIILMRLTGISANLMSLGGIAIGIGMLGDGAIVMVENIFRHLNTNAGNTLVKKTDIIYEAAREVAKPIIFSILIIITVFLPIFSLEDVEGKMFSPMAFTLSFAMFGSLIIAIVAAPALCTYLLKARKHKEFILVRFLKKLYKPLLSVVIDHRFIVLVLVILAFASSLLLVPHLGTEFIPTLEEGSILVGVTMAPATSLEKGKEIIQTLERKVMKFDAVEEVISRIGRPEAGSHPHPVNYAEVHIELKPKDQWENYSNKKELIAGLNESLSTYPGIQLNFTQPIQNAFDELLSGIKAQVAIKLFGEDLDILQARATEIRNSIDNIPGLVDLAVEQSLGQPQVQVIADRAACERYGINVSDILELVELAIGGEVVDNIYLNTRRFGIHVRYQEPYRSDPATIENLLVHGQDGKLIPLKEVAEVKEVVGPIQVNREKNQRRWIVQGNVRGRDLGSVVADIKDRIDGRIDLPAGYFVEYGGQFENQQRAMARLSIIVPIVLVLIFLLLYLTFGSIKEALLIIINVPLALIGGIVGLYLMKEYLSVPAAVGFIALFGIAVQNGVVLVSYINQLRQQGSDTKEAIISGALQRLRPVLMTAMTTVLGLLPLLLSDGIGSEVQRPLASVVVFGLSSATILTLFVIPAFYPWFAMKLEVESE</sequence>
<feature type="transmembrane region" description="Helical" evidence="8">
    <location>
        <begin position="346"/>
        <end position="362"/>
    </location>
</feature>
<dbReference type="SUPFAM" id="SSF82714">
    <property type="entry name" value="Multidrug efflux transporter AcrB TolC docking domain, DN and DC subdomains"/>
    <property type="match status" value="2"/>
</dbReference>
<dbReference type="InterPro" id="IPR004763">
    <property type="entry name" value="CusA-like"/>
</dbReference>
<dbReference type="PRINTS" id="PR00702">
    <property type="entry name" value="ACRIFLAVINRP"/>
</dbReference>
<dbReference type="Gene3D" id="1.20.1640.10">
    <property type="entry name" value="Multidrug efflux transporter AcrB transmembrane domain"/>
    <property type="match status" value="2"/>
</dbReference>
<dbReference type="OrthoDB" id="219750at2"/>